<evidence type="ECO:0000313" key="3">
    <source>
        <dbReference type="EMBL" id="ESP89433.1"/>
    </source>
</evidence>
<keyword evidence="2" id="KW-0472">Membrane</keyword>
<name>V4HI46_9EURY</name>
<keyword evidence="2" id="KW-1133">Transmembrane helix</keyword>
<feature type="compositionally biased region" description="Basic and acidic residues" evidence="1">
    <location>
        <begin position="120"/>
        <end position="135"/>
    </location>
</feature>
<proteinExistence type="predicted"/>
<feature type="transmembrane region" description="Helical" evidence="2">
    <location>
        <begin position="150"/>
        <end position="168"/>
    </location>
</feature>
<dbReference type="STRING" id="1324957.K933_04011"/>
<gene>
    <name evidence="3" type="ORF">K933_04011</name>
</gene>
<dbReference type="RefSeq" id="WP_023393392.1">
    <property type="nucleotide sequence ID" value="NZ_ASGZ01000011.1"/>
</dbReference>
<dbReference type="Pfam" id="PF24368">
    <property type="entry name" value="DUF7524"/>
    <property type="match status" value="1"/>
</dbReference>
<sequence>MSTESAPLAVALNRDRLNQAVVPESYAAEGSFTVRLRNEGEAAHVHLRFVGPLSEVASVATSNHYVDGDSTSDVRVEVADIDDRVRGGLEVVTGHGAEGEVVEVTVDPPARSGPVEVDETLSRPRTEESSDDPRTLGDTVGGLFSASTPTTYLVVGLAVAALLVAFVLQTTFQSVALTLGLLAVVVAVAGALYVLFS</sequence>
<dbReference type="InterPro" id="IPR055946">
    <property type="entry name" value="DUF7524"/>
</dbReference>
<dbReference type="Proteomes" id="UP000017840">
    <property type="component" value="Unassembled WGS sequence"/>
</dbReference>
<dbReference type="EMBL" id="ASGZ01000011">
    <property type="protein sequence ID" value="ESP89433.1"/>
    <property type="molecule type" value="Genomic_DNA"/>
</dbReference>
<feature type="transmembrane region" description="Helical" evidence="2">
    <location>
        <begin position="175"/>
        <end position="196"/>
    </location>
</feature>
<feature type="region of interest" description="Disordered" evidence="1">
    <location>
        <begin position="108"/>
        <end position="137"/>
    </location>
</feature>
<dbReference type="eggNOG" id="arCOG03366">
    <property type="taxonomic scope" value="Archaea"/>
</dbReference>
<dbReference type="AlphaFoldDB" id="V4HI46"/>
<keyword evidence="4" id="KW-1185">Reference proteome</keyword>
<comment type="caution">
    <text evidence="3">The sequence shown here is derived from an EMBL/GenBank/DDBJ whole genome shotgun (WGS) entry which is preliminary data.</text>
</comment>
<organism evidence="3 4">
    <name type="scientific">Candidatus Halobonum tyrrellensis G22</name>
    <dbReference type="NCBI Taxonomy" id="1324957"/>
    <lineage>
        <taxon>Archaea</taxon>
        <taxon>Methanobacteriati</taxon>
        <taxon>Methanobacteriota</taxon>
        <taxon>Stenosarchaea group</taxon>
        <taxon>Halobacteria</taxon>
        <taxon>Halobacteriales</taxon>
        <taxon>Haloferacaceae</taxon>
        <taxon>Candidatus Halobonum</taxon>
    </lineage>
</organism>
<evidence type="ECO:0000256" key="1">
    <source>
        <dbReference type="SAM" id="MobiDB-lite"/>
    </source>
</evidence>
<evidence type="ECO:0000313" key="4">
    <source>
        <dbReference type="Proteomes" id="UP000017840"/>
    </source>
</evidence>
<keyword evidence="2" id="KW-0812">Transmembrane</keyword>
<protein>
    <submittedName>
        <fullName evidence="3">Uncharacterized protein</fullName>
    </submittedName>
</protein>
<dbReference type="OrthoDB" id="282430at2157"/>
<evidence type="ECO:0000256" key="2">
    <source>
        <dbReference type="SAM" id="Phobius"/>
    </source>
</evidence>
<accession>V4HI46</accession>
<reference evidence="3 4" key="1">
    <citation type="journal article" date="2013" name="Genome Announc.">
        <title>Draft Genome Sequence of 'Candidatus Halobonum tyrrellensis' Strain G22, Isolated from the Hypersaline Waters of Lake Tyrrell, Australia.</title>
        <authorList>
            <person name="Ugalde J.A."/>
            <person name="Narasingarao P."/>
            <person name="Kuo S."/>
            <person name="Podell S."/>
            <person name="Allen E.E."/>
        </authorList>
    </citation>
    <scope>NUCLEOTIDE SEQUENCE [LARGE SCALE GENOMIC DNA]</scope>
    <source>
        <strain evidence="3 4">G22</strain>
    </source>
</reference>